<keyword evidence="1" id="KW-0238">DNA-binding</keyword>
<dbReference type="Gene3D" id="1.10.1660.10">
    <property type="match status" value="1"/>
</dbReference>
<dbReference type="GO" id="GO:0003677">
    <property type="term" value="F:DNA binding"/>
    <property type="evidence" value="ECO:0007669"/>
    <property type="project" value="UniProtKB-KW"/>
</dbReference>
<evidence type="ECO:0000259" key="2">
    <source>
        <dbReference type="PROSITE" id="PS50937"/>
    </source>
</evidence>
<evidence type="ECO:0000313" key="3">
    <source>
        <dbReference type="EMBL" id="MBF2735713.1"/>
    </source>
</evidence>
<organism evidence="3 4">
    <name type="scientific">Candidatus Amphirhobacter heronislandensis</name>
    <dbReference type="NCBI Taxonomy" id="1732024"/>
    <lineage>
        <taxon>Bacteria</taxon>
        <taxon>Pseudomonadati</taxon>
        <taxon>Pseudomonadota</taxon>
        <taxon>Gammaproteobacteria</taxon>
        <taxon>Candidatus Tethybacterales</taxon>
        <taxon>Candidatus Tethybacteraceae</taxon>
        <taxon>Candidatus Amphirhobacter</taxon>
    </lineage>
</organism>
<dbReference type="SUPFAM" id="SSF46955">
    <property type="entry name" value="Putative DNA-binding domain"/>
    <property type="match status" value="1"/>
</dbReference>
<dbReference type="InterPro" id="IPR000551">
    <property type="entry name" value="MerR-type_HTH_dom"/>
</dbReference>
<dbReference type="Proteomes" id="UP000604381">
    <property type="component" value="Unassembled WGS sequence"/>
</dbReference>
<dbReference type="PANTHER" id="PTHR30204">
    <property type="entry name" value="REDOX-CYCLING DRUG-SENSING TRANSCRIPTIONAL ACTIVATOR SOXR"/>
    <property type="match status" value="1"/>
</dbReference>
<evidence type="ECO:0000313" key="4">
    <source>
        <dbReference type="Proteomes" id="UP000604381"/>
    </source>
</evidence>
<comment type="caution">
    <text evidence="3">The sequence shown here is derived from an EMBL/GenBank/DDBJ whole genome shotgun (WGS) entry which is preliminary data.</text>
</comment>
<feature type="domain" description="HTH merR-type" evidence="2">
    <location>
        <begin position="16"/>
        <end position="86"/>
    </location>
</feature>
<dbReference type="GO" id="GO:0003700">
    <property type="term" value="F:DNA-binding transcription factor activity"/>
    <property type="evidence" value="ECO:0007669"/>
    <property type="project" value="InterPro"/>
</dbReference>
<dbReference type="PANTHER" id="PTHR30204:SF15">
    <property type="entry name" value="BLL5018 PROTEIN"/>
    <property type="match status" value="1"/>
</dbReference>
<protein>
    <submittedName>
        <fullName evidence="3">MerR family transcriptional regulator</fullName>
    </submittedName>
</protein>
<gene>
    <name evidence="3" type="ORF">ISN26_06550</name>
</gene>
<sequence length="116" mass="12948">MAEAAAYPEIPANQQAFTIGEACRLCGVTANVLRYWEDLYPKQLGRVTRRAGRRYYQTQDLIVIRTINDLQKQGLKPQAVAKALSNKDQQPDSISASLKSADAIKREIKSVIKLLS</sequence>
<dbReference type="InterPro" id="IPR009061">
    <property type="entry name" value="DNA-bd_dom_put_sf"/>
</dbReference>
<dbReference type="AlphaFoldDB" id="A0A930XYB5"/>
<reference evidence="3" key="1">
    <citation type="submission" date="2020-10" db="EMBL/GenBank/DDBJ databases">
        <title>An improved Amphimedon queenslandica hologenome assembly reveals how three proteobacterial symbionts can extend the metabolic phenotypic of their marine sponge host.</title>
        <authorList>
            <person name="Degnan B."/>
            <person name="Degnan S."/>
            <person name="Xiang X."/>
        </authorList>
    </citation>
    <scope>NUCLEOTIDE SEQUENCE</scope>
    <source>
        <strain evidence="3">AqS2</strain>
    </source>
</reference>
<dbReference type="PROSITE" id="PS50937">
    <property type="entry name" value="HTH_MERR_2"/>
    <property type="match status" value="1"/>
</dbReference>
<dbReference type="Pfam" id="PF13411">
    <property type="entry name" value="MerR_1"/>
    <property type="match status" value="1"/>
</dbReference>
<accession>A0A930XYB5</accession>
<evidence type="ECO:0000256" key="1">
    <source>
        <dbReference type="ARBA" id="ARBA00023125"/>
    </source>
</evidence>
<name>A0A930XYB5_9GAMM</name>
<proteinExistence type="predicted"/>
<dbReference type="SMART" id="SM00422">
    <property type="entry name" value="HTH_MERR"/>
    <property type="match status" value="1"/>
</dbReference>
<dbReference type="EMBL" id="JADHEI010000050">
    <property type="protein sequence ID" value="MBF2735713.1"/>
    <property type="molecule type" value="Genomic_DNA"/>
</dbReference>
<keyword evidence="4" id="KW-1185">Reference proteome</keyword>
<dbReference type="InterPro" id="IPR047057">
    <property type="entry name" value="MerR_fam"/>
</dbReference>